<dbReference type="InterPro" id="IPR002641">
    <property type="entry name" value="PNPLA_dom"/>
</dbReference>
<reference evidence="6 7" key="1">
    <citation type="journal article" date="2016" name="Nat. Commun.">
        <title>Thousands of microbial genomes shed light on interconnected biogeochemical processes in an aquifer system.</title>
        <authorList>
            <person name="Anantharaman K."/>
            <person name="Brown C.T."/>
            <person name="Hug L.A."/>
            <person name="Sharon I."/>
            <person name="Castelle C.J."/>
            <person name="Probst A.J."/>
            <person name="Thomas B.C."/>
            <person name="Singh A."/>
            <person name="Wilkins M.J."/>
            <person name="Karaoz U."/>
            <person name="Brodie E.L."/>
            <person name="Williams K.H."/>
            <person name="Hubbard S.S."/>
            <person name="Banfield J.F."/>
        </authorList>
    </citation>
    <scope>NUCLEOTIDE SEQUENCE [LARGE SCALE GENOMIC DNA]</scope>
</reference>
<dbReference type="AlphaFoldDB" id="A0A1F4Q3U9"/>
<dbReference type="GO" id="GO:0016042">
    <property type="term" value="P:lipid catabolic process"/>
    <property type="evidence" value="ECO:0007669"/>
    <property type="project" value="UniProtKB-UniRule"/>
</dbReference>
<dbReference type="InterPro" id="IPR050301">
    <property type="entry name" value="NTE"/>
</dbReference>
<dbReference type="PANTHER" id="PTHR14226">
    <property type="entry name" value="NEUROPATHY TARGET ESTERASE/SWISS CHEESE D.MELANOGASTER"/>
    <property type="match status" value="1"/>
</dbReference>
<gene>
    <name evidence="6" type="ORF">A2625_03260</name>
</gene>
<keyword evidence="1 4" id="KW-0378">Hydrolase</keyword>
<keyword evidence="3 4" id="KW-0443">Lipid metabolism</keyword>
<comment type="caution">
    <text evidence="4">Lacks conserved residue(s) required for the propagation of feature annotation.</text>
</comment>
<dbReference type="CDD" id="cd07205">
    <property type="entry name" value="Pat_PNPLA6_PNPLA7_NTE1_like"/>
    <property type="match status" value="1"/>
</dbReference>
<dbReference type="Proteomes" id="UP000178724">
    <property type="component" value="Unassembled WGS sequence"/>
</dbReference>
<dbReference type="Pfam" id="PF01734">
    <property type="entry name" value="Patatin"/>
    <property type="match status" value="1"/>
</dbReference>
<evidence type="ECO:0000256" key="3">
    <source>
        <dbReference type="ARBA" id="ARBA00023098"/>
    </source>
</evidence>
<dbReference type="InterPro" id="IPR016035">
    <property type="entry name" value="Acyl_Trfase/lysoPLipase"/>
</dbReference>
<evidence type="ECO:0000256" key="1">
    <source>
        <dbReference type="ARBA" id="ARBA00022801"/>
    </source>
</evidence>
<feature type="short sequence motif" description="DGA/G" evidence="4">
    <location>
        <begin position="159"/>
        <end position="161"/>
    </location>
</feature>
<dbReference type="GO" id="GO:0016787">
    <property type="term" value="F:hydrolase activity"/>
    <property type="evidence" value="ECO:0007669"/>
    <property type="project" value="UniProtKB-UniRule"/>
</dbReference>
<dbReference type="Gene3D" id="3.40.1090.10">
    <property type="entry name" value="Cytosolic phospholipase A2 catalytic domain"/>
    <property type="match status" value="2"/>
</dbReference>
<name>A0A1F4Q3U9_UNCSA</name>
<dbReference type="PROSITE" id="PS51635">
    <property type="entry name" value="PNPLA"/>
    <property type="match status" value="1"/>
</dbReference>
<evidence type="ECO:0000256" key="4">
    <source>
        <dbReference type="PROSITE-ProRule" id="PRU01161"/>
    </source>
</evidence>
<feature type="active site" description="Nucleophile" evidence="4">
    <location>
        <position position="47"/>
    </location>
</feature>
<keyword evidence="2 4" id="KW-0442">Lipid degradation</keyword>
<feature type="domain" description="PNPLA" evidence="5">
    <location>
        <begin position="14"/>
        <end position="172"/>
    </location>
</feature>
<feature type="active site" description="Proton acceptor" evidence="4">
    <location>
        <position position="159"/>
    </location>
</feature>
<comment type="caution">
    <text evidence="6">The sequence shown here is derived from an EMBL/GenBank/DDBJ whole genome shotgun (WGS) entry which is preliminary data.</text>
</comment>
<proteinExistence type="predicted"/>
<evidence type="ECO:0000313" key="6">
    <source>
        <dbReference type="EMBL" id="OGB90547.1"/>
    </source>
</evidence>
<evidence type="ECO:0000256" key="2">
    <source>
        <dbReference type="ARBA" id="ARBA00022963"/>
    </source>
</evidence>
<protein>
    <recommendedName>
        <fullName evidence="5">PNPLA domain-containing protein</fullName>
    </recommendedName>
</protein>
<dbReference type="SUPFAM" id="SSF52151">
    <property type="entry name" value="FabD/lysophospholipase-like"/>
    <property type="match status" value="1"/>
</dbReference>
<organism evidence="6 7">
    <name type="scientific">candidate division WOR-1 bacterium RIFCSPHIGHO2_01_FULL_53_15</name>
    <dbReference type="NCBI Taxonomy" id="1802564"/>
    <lineage>
        <taxon>Bacteria</taxon>
        <taxon>Bacillati</taxon>
        <taxon>Saganbacteria</taxon>
    </lineage>
</organism>
<dbReference type="PANTHER" id="PTHR14226:SF76">
    <property type="entry name" value="NTE FAMILY PROTEIN RSSA"/>
    <property type="match status" value="1"/>
</dbReference>
<dbReference type="EMBL" id="METM01000007">
    <property type="protein sequence ID" value="OGB90547.1"/>
    <property type="molecule type" value="Genomic_DNA"/>
</dbReference>
<sequence length="267" mass="28941">MIFWPPWRKPKVGLVLGGGVARGIAHIGVIKALASYKVPIDYIAATSAGALVGAVYAAGLDINLLEEIVQRIKWSDFFRFTLFRPGFTSPAAIEDFVVKYIGDIEFKDLKIPFAAAATDIRTGERVVINSGKVAKAVASSATFPGVFAPGVLEGKYLIDGGIASNVPVDLAREMGADYVIASDVIPETTINVLPGEAMQVLGRALDLVLKKLQREEAGRADTLIELKMEAEDIWHLDLHKARKLIAAGEVAAHRLSRKIRQDLRLKV</sequence>
<accession>A0A1F4Q3U9</accession>
<evidence type="ECO:0000259" key="5">
    <source>
        <dbReference type="PROSITE" id="PS51635"/>
    </source>
</evidence>
<evidence type="ECO:0000313" key="7">
    <source>
        <dbReference type="Proteomes" id="UP000178724"/>
    </source>
</evidence>